<dbReference type="Proteomes" id="UP000000286">
    <property type="component" value="Chromosome II"/>
</dbReference>
<evidence type="ECO:0000313" key="1">
    <source>
        <dbReference type="EMBL" id="CAY77701.1"/>
    </source>
</evidence>
<reference evidence="1 2" key="1">
    <citation type="journal article" date="2009" name="Proc. Natl. Acad. Sci. U.S.A.">
        <title>Eukaryote-to-eukaryote gene transfer events revealed by the genome sequence of the wine yeast Saccharomyces cerevisiae EC1118.</title>
        <authorList>
            <person name="Novo M."/>
            <person name="Bigey F."/>
            <person name="Beyne E."/>
            <person name="Galeote V."/>
            <person name="Gavory F."/>
            <person name="Mallet S."/>
            <person name="Cambot B."/>
            <person name="Legras J.L."/>
            <person name="Wincker P."/>
            <person name="Casaregola S."/>
            <person name="Dequin S."/>
        </authorList>
    </citation>
    <scope>NUCLEOTIDE SEQUENCE [LARGE SCALE GENOMIC DNA]</scope>
    <source>
        <strain evidence="2">Lalvin EC1118 / Prise de mousse</strain>
    </source>
</reference>
<proteinExistence type="predicted"/>
<dbReference type="EMBL" id="FN393060">
    <property type="protein sequence ID" value="CAY77701.1"/>
    <property type="molecule type" value="Genomic_DNA"/>
</dbReference>
<protein>
    <submittedName>
        <fullName evidence="1">EC1118_1B15_0287p</fullName>
    </submittedName>
</protein>
<sequence length="141" mass="16165">MVFPMPSAEEKCSAQCQSRQDYSIRSNRIQLHRRPIFKVPPLPVSILVSLDFAYTDLLVGNALLRWSHLVRLARVVLEFLSTKLTSKHAIVGIEYCSVASIGLDAAIWFGRPRQKPSSYHQLHGKKAQLKQMYKYHIIVLF</sequence>
<name>C8Z3R1_YEAS8</name>
<dbReference type="AlphaFoldDB" id="C8Z3R1"/>
<organism evidence="1 2">
    <name type="scientific">Saccharomyces cerevisiae (strain Lalvin EC1118 / Prise de mousse)</name>
    <name type="common">Baker's yeast</name>
    <dbReference type="NCBI Taxonomy" id="643680"/>
    <lineage>
        <taxon>Eukaryota</taxon>
        <taxon>Fungi</taxon>
        <taxon>Dikarya</taxon>
        <taxon>Ascomycota</taxon>
        <taxon>Saccharomycotina</taxon>
        <taxon>Saccharomycetes</taxon>
        <taxon>Saccharomycetales</taxon>
        <taxon>Saccharomycetaceae</taxon>
        <taxon>Saccharomyces</taxon>
    </lineage>
</organism>
<gene>
    <name evidence="1" type="ORF">EC1118_1B15_0287g</name>
</gene>
<accession>C8Z3R1</accession>
<dbReference type="HOGENOM" id="CLU_1826821_0_0_1"/>
<evidence type="ECO:0000313" key="2">
    <source>
        <dbReference type="Proteomes" id="UP000000286"/>
    </source>
</evidence>